<keyword evidence="1" id="KW-0862">Zinc</keyword>
<evidence type="ECO:0000313" key="4">
    <source>
        <dbReference type="EMBL" id="RHZ88673.1"/>
    </source>
</evidence>
<sequence length="276" mass="31688">MSSHDNSIYLWHTFSVQSRIKSEGTMNIDSGLFLYIVAVCAEQYGKLRKSVSMSSHDNSIYLWHTFSGAQYRETHDDAIKDKQFVKIKTCEECENENIGLVYESFTILTYGYIYHRKCIEKKFLLTQSNICPTSGCNKSVKPVIIEQRFSQLSQSNTSSIIRRISNQLQLNLPVIREEDALQIEPRNCSKCSEIISPEILEPVILLPCNHVVHFECINNKCKLCPECLSIDDLKKEGYYISPTILVNKTLKKKGKMQEGDIYKNKPKGSQNQKKNI</sequence>
<dbReference type="InterPro" id="IPR001841">
    <property type="entry name" value="Znf_RING"/>
</dbReference>
<dbReference type="EMBL" id="PQFF01000019">
    <property type="protein sequence ID" value="RHZ88673.1"/>
    <property type="molecule type" value="Genomic_DNA"/>
</dbReference>
<evidence type="ECO:0000259" key="3">
    <source>
        <dbReference type="PROSITE" id="PS50089"/>
    </source>
</evidence>
<name>A0A397JUX0_9GLOM</name>
<keyword evidence="5" id="KW-1185">Reference proteome</keyword>
<evidence type="ECO:0000313" key="5">
    <source>
        <dbReference type="Proteomes" id="UP000266861"/>
    </source>
</evidence>
<keyword evidence="1" id="KW-0863">Zinc-finger</keyword>
<dbReference type="Proteomes" id="UP000266861">
    <property type="component" value="Unassembled WGS sequence"/>
</dbReference>
<proteinExistence type="predicted"/>
<evidence type="ECO:0000256" key="1">
    <source>
        <dbReference type="PROSITE-ProRule" id="PRU00175"/>
    </source>
</evidence>
<gene>
    <name evidence="4" type="ORF">Glove_21g217</name>
</gene>
<dbReference type="GO" id="GO:0008270">
    <property type="term" value="F:zinc ion binding"/>
    <property type="evidence" value="ECO:0007669"/>
    <property type="project" value="UniProtKB-KW"/>
</dbReference>
<feature type="compositionally biased region" description="Polar residues" evidence="2">
    <location>
        <begin position="267"/>
        <end position="276"/>
    </location>
</feature>
<protein>
    <recommendedName>
        <fullName evidence="3">RING-type domain-containing protein</fullName>
    </recommendedName>
</protein>
<dbReference type="SMART" id="SM00184">
    <property type="entry name" value="RING"/>
    <property type="match status" value="2"/>
</dbReference>
<evidence type="ECO:0000256" key="2">
    <source>
        <dbReference type="SAM" id="MobiDB-lite"/>
    </source>
</evidence>
<feature type="domain" description="RING-type" evidence="3">
    <location>
        <begin position="188"/>
        <end position="227"/>
    </location>
</feature>
<accession>A0A397JUX0</accession>
<comment type="caution">
    <text evidence="4">The sequence shown here is derived from an EMBL/GenBank/DDBJ whole genome shotgun (WGS) entry which is preliminary data.</text>
</comment>
<keyword evidence="1" id="KW-0479">Metal-binding</keyword>
<reference evidence="4 5" key="1">
    <citation type="submission" date="2018-08" db="EMBL/GenBank/DDBJ databases">
        <title>Genome and evolution of the arbuscular mycorrhizal fungus Diversispora epigaea (formerly Glomus versiforme) and its bacterial endosymbionts.</title>
        <authorList>
            <person name="Sun X."/>
            <person name="Fei Z."/>
            <person name="Harrison M."/>
        </authorList>
    </citation>
    <scope>NUCLEOTIDE SEQUENCE [LARGE SCALE GENOMIC DNA]</scope>
    <source>
        <strain evidence="4 5">IT104</strain>
    </source>
</reference>
<dbReference type="AlphaFoldDB" id="A0A397JUX0"/>
<dbReference type="SUPFAM" id="SSF57850">
    <property type="entry name" value="RING/U-box"/>
    <property type="match status" value="1"/>
</dbReference>
<organism evidence="4 5">
    <name type="scientific">Diversispora epigaea</name>
    <dbReference type="NCBI Taxonomy" id="1348612"/>
    <lineage>
        <taxon>Eukaryota</taxon>
        <taxon>Fungi</taxon>
        <taxon>Fungi incertae sedis</taxon>
        <taxon>Mucoromycota</taxon>
        <taxon>Glomeromycotina</taxon>
        <taxon>Glomeromycetes</taxon>
        <taxon>Diversisporales</taxon>
        <taxon>Diversisporaceae</taxon>
        <taxon>Diversispora</taxon>
    </lineage>
</organism>
<dbReference type="OrthoDB" id="2424060at2759"/>
<dbReference type="PROSITE" id="PS50089">
    <property type="entry name" value="ZF_RING_2"/>
    <property type="match status" value="1"/>
</dbReference>
<feature type="region of interest" description="Disordered" evidence="2">
    <location>
        <begin position="257"/>
        <end position="276"/>
    </location>
</feature>